<sequence length="79" mass="9325">MDVQYIYFYLTQIDGPYFVSFPEGEEAKPKKFGSIIRRDDNGKQKVCVNFVFEDGRIKEKMVFEPVPDTIENKLVEKLR</sequence>
<accession>C8WSU6</accession>
<protein>
    <submittedName>
        <fullName evidence="1">Uncharacterized protein</fullName>
    </submittedName>
</protein>
<reference evidence="1 2" key="2">
    <citation type="journal article" date="2010" name="Stand. Genomic Sci.">
        <title>Complete genome sequence of Alicyclobacillus acidocaldarius type strain (104-IA).</title>
        <authorList>
            <person name="Mavromatis K."/>
            <person name="Sikorski J."/>
            <person name="Lapidus A."/>
            <person name="Glavina Del Rio T."/>
            <person name="Copeland A."/>
            <person name="Tice H."/>
            <person name="Cheng J.F."/>
            <person name="Lucas S."/>
            <person name="Chen F."/>
            <person name="Nolan M."/>
            <person name="Bruce D."/>
            <person name="Goodwin L."/>
            <person name="Pitluck S."/>
            <person name="Ivanova N."/>
            <person name="Ovchinnikova G."/>
            <person name="Pati A."/>
            <person name="Chen A."/>
            <person name="Palaniappan K."/>
            <person name="Land M."/>
            <person name="Hauser L."/>
            <person name="Chang Y.J."/>
            <person name="Jeffries C.D."/>
            <person name="Chain P."/>
            <person name="Meincke L."/>
            <person name="Sims D."/>
            <person name="Chertkov O."/>
            <person name="Han C."/>
            <person name="Brettin T."/>
            <person name="Detter J.C."/>
            <person name="Wahrenburg C."/>
            <person name="Rohde M."/>
            <person name="Pukall R."/>
            <person name="Goker M."/>
            <person name="Bristow J."/>
            <person name="Eisen J.A."/>
            <person name="Markowitz V."/>
            <person name="Hugenholtz P."/>
            <person name="Klenk H.P."/>
            <person name="Kyrpides N.C."/>
        </authorList>
    </citation>
    <scope>NUCLEOTIDE SEQUENCE [LARGE SCALE GENOMIC DNA]</scope>
    <source>
        <strain evidence="2">ATCC 27009 / DSM 446 / BCRC 14685 / JCM 5260 / KCTC 1825 / NBRC 15652 / NCIMB 11725 / NRRL B-14509 / 104-IA</strain>
    </source>
</reference>
<evidence type="ECO:0000313" key="1">
    <source>
        <dbReference type="EMBL" id="ACV57602.1"/>
    </source>
</evidence>
<dbReference type="RefSeq" id="WP_012809967.1">
    <property type="nucleotide sequence ID" value="NC_013205.1"/>
</dbReference>
<proteinExistence type="predicted"/>
<dbReference type="AlphaFoldDB" id="C8WSU6"/>
<keyword evidence="2" id="KW-1185">Reference proteome</keyword>
<name>C8WSU6_ALIAD</name>
<dbReference type="HOGENOM" id="CLU_2598251_0_0_9"/>
<reference evidence="2" key="1">
    <citation type="submission" date="2009-09" db="EMBL/GenBank/DDBJ databases">
        <title>The complete chromosome of Alicyclobacillus acidocaldarius subsp. acidocaldarius DSM 446.</title>
        <authorList>
            <consortium name="US DOE Joint Genome Institute (JGI-PGF)"/>
            <person name="Lucas S."/>
            <person name="Copeland A."/>
            <person name="Lapidus A."/>
            <person name="Glavina del Rio T."/>
            <person name="Dalin E."/>
            <person name="Tice H."/>
            <person name="Bruce D."/>
            <person name="Goodwin L."/>
            <person name="Pitluck S."/>
            <person name="Kyrpides N."/>
            <person name="Mavromatis K."/>
            <person name="Ivanova N."/>
            <person name="Ovchinnikova G."/>
            <person name="Chertkov O."/>
            <person name="Sims D."/>
            <person name="Brettin T."/>
            <person name="Detter J.C."/>
            <person name="Han C."/>
            <person name="Larimer F."/>
            <person name="Land M."/>
            <person name="Hauser L."/>
            <person name="Markowitz V."/>
            <person name="Cheng J.-F."/>
            <person name="Hugenholtz P."/>
            <person name="Woyke T."/>
            <person name="Wu D."/>
            <person name="Pukall R."/>
            <person name="Klenk H.-P."/>
            <person name="Eisen J.A."/>
        </authorList>
    </citation>
    <scope>NUCLEOTIDE SEQUENCE [LARGE SCALE GENOMIC DNA]</scope>
    <source>
        <strain evidence="2">ATCC 27009 / DSM 446 / BCRC 14685 / JCM 5260 / KCTC 1825 / NBRC 15652 / NCIMB 11725 / NRRL B-14509 / 104-IA</strain>
    </source>
</reference>
<dbReference type="EMBL" id="CP001727">
    <property type="protein sequence ID" value="ACV57602.1"/>
    <property type="molecule type" value="Genomic_DNA"/>
</dbReference>
<dbReference type="KEGG" id="aac:Aaci_0553"/>
<organism evidence="1 2">
    <name type="scientific">Alicyclobacillus acidocaldarius subsp. acidocaldarius (strain ATCC 27009 / DSM 446 / BCRC 14685 / JCM 5260 / KCTC 1825 / NBRC 15652 / NCIMB 11725 / NRRL B-14509 / 104-IA)</name>
    <name type="common">Bacillus acidocaldarius</name>
    <dbReference type="NCBI Taxonomy" id="521098"/>
    <lineage>
        <taxon>Bacteria</taxon>
        <taxon>Bacillati</taxon>
        <taxon>Bacillota</taxon>
        <taxon>Bacilli</taxon>
        <taxon>Bacillales</taxon>
        <taxon>Alicyclobacillaceae</taxon>
        <taxon>Alicyclobacillus</taxon>
    </lineage>
</organism>
<dbReference type="Proteomes" id="UP000001917">
    <property type="component" value="Chromosome"/>
</dbReference>
<gene>
    <name evidence="1" type="ordered locus">Aaci_0553</name>
</gene>
<evidence type="ECO:0000313" key="2">
    <source>
        <dbReference type="Proteomes" id="UP000001917"/>
    </source>
</evidence>